<dbReference type="GeneID" id="93642193"/>
<organism evidence="3">
    <name type="scientific">Priestia megaterium (strain ATCC 14581 / DSM 32 / CCUG 1817 / JCM 2506 / NBRC 15308 / NCIMB 9376 / NCTC 10342 / NRRL B-14308 / VKM B-512 / Ford 19)</name>
    <name type="common">Bacillus megaterium</name>
    <dbReference type="NCBI Taxonomy" id="1348623"/>
    <lineage>
        <taxon>Bacteria</taxon>
        <taxon>Bacillati</taxon>
        <taxon>Bacillota</taxon>
        <taxon>Bacilli</taxon>
        <taxon>Bacillales</taxon>
        <taxon>Bacillaceae</taxon>
        <taxon>Priestia</taxon>
    </lineage>
</organism>
<protein>
    <submittedName>
        <fullName evidence="3">Esterase, PHB depolymerase family protein</fullName>
    </submittedName>
</protein>
<proteinExistence type="predicted"/>
<dbReference type="RefSeq" id="WP_034652867.1">
    <property type="nucleotide sequence ID" value="NZ_BCVB01000005.1"/>
</dbReference>
<keyword evidence="1" id="KW-0732">Signal</keyword>
<reference evidence="3" key="1">
    <citation type="journal article" date="2015" name="Genome Announc.">
        <title>Complete genome sequences for 35 biothreat assay-relevant bacillus species.</title>
        <authorList>
            <person name="Johnson S.L."/>
            <person name="Daligault H.E."/>
            <person name="Davenport K.W."/>
            <person name="Jaissle J."/>
            <person name="Frey K.G."/>
            <person name="Ladner J.T."/>
            <person name="Broomall S.M."/>
            <person name="Bishop-Lilly K.A."/>
            <person name="Bruce D.C."/>
            <person name="Gibbons H.S."/>
            <person name="Coyne S.R."/>
            <person name="Lo C.C."/>
            <person name="Meincke L."/>
            <person name="Munk A.C."/>
            <person name="Koroleva G.I."/>
            <person name="Rosenzweig C.N."/>
            <person name="Palacios G.F."/>
            <person name="Redden C.L."/>
            <person name="Minogue T.D."/>
            <person name="Chain P.S."/>
        </authorList>
    </citation>
    <scope>NUCLEOTIDE SEQUENCE [LARGE SCALE GENOMIC DNA]</scope>
    <source>
        <strain evidence="3">ATCC 14581</strain>
    </source>
</reference>
<dbReference type="Gene3D" id="3.40.50.1820">
    <property type="entry name" value="alpha/beta hydrolase"/>
    <property type="match status" value="1"/>
</dbReference>
<dbReference type="AlphaFoldDB" id="A0A0B6AVE9"/>
<evidence type="ECO:0000313" key="3">
    <source>
        <dbReference type="EMBL" id="AJI24663.1"/>
    </source>
</evidence>
<dbReference type="InterPro" id="IPR029058">
    <property type="entry name" value="AB_hydrolase_fold"/>
</dbReference>
<dbReference type="PANTHER" id="PTHR43037">
    <property type="entry name" value="UNNAMED PRODUCT-RELATED"/>
    <property type="match status" value="1"/>
</dbReference>
<sequence length="322" mass="36329">MNTLYSFFANPVLTVSTFLIELQSVFFQPIWKEYNYDDYFTYKVYVPSTYTGLSKVPLIVMLHGCQQDADDFAAGTEMNKLAEEKGFIVLYPQMNYFANSNGCWNWFYEYNQFRGNGEPDIIKDMIDHITAKYAIDSTNIYLAGMSAGGFMANVMAIAYPDVFKAVGIHSAGSNAYAVDLITAGEVMLYGSLNPELDGDEAYKKMGPYARPVPIITFHGQSDTTVTPVNASTLIQQWIYTYKNFGINLHENAAFYTSQDNGNHYSYIMSDYIDAENKIWMKKIMVEDMGHAWSGGNNNGSDTDSKGPNASKMMWDFFEAQND</sequence>
<dbReference type="Pfam" id="PF10503">
    <property type="entry name" value="Esterase_PHB"/>
    <property type="match status" value="1"/>
</dbReference>
<dbReference type="NCBIfam" id="TIGR01840">
    <property type="entry name" value="esterase_phb"/>
    <property type="match status" value="1"/>
</dbReference>
<dbReference type="PANTHER" id="PTHR43037:SF1">
    <property type="entry name" value="BLL1128 PROTEIN"/>
    <property type="match status" value="1"/>
</dbReference>
<dbReference type="HOGENOM" id="CLU_027551_0_1_9"/>
<name>A0A0B6AVE9_PRIM2</name>
<dbReference type="InterPro" id="IPR050955">
    <property type="entry name" value="Plant_Biomass_Hydrol_Est"/>
</dbReference>
<evidence type="ECO:0000256" key="2">
    <source>
        <dbReference type="ARBA" id="ARBA00022801"/>
    </source>
</evidence>
<dbReference type="Proteomes" id="UP000031829">
    <property type="component" value="Chromosome"/>
</dbReference>
<accession>A0A0B6AVE9</accession>
<dbReference type="GO" id="GO:0016787">
    <property type="term" value="F:hydrolase activity"/>
    <property type="evidence" value="ECO:0007669"/>
    <property type="project" value="UniProtKB-KW"/>
</dbReference>
<evidence type="ECO:0000256" key="1">
    <source>
        <dbReference type="ARBA" id="ARBA00022729"/>
    </source>
</evidence>
<dbReference type="InterPro" id="IPR010126">
    <property type="entry name" value="Esterase_phb"/>
</dbReference>
<dbReference type="GO" id="GO:0005576">
    <property type="term" value="C:extracellular region"/>
    <property type="evidence" value="ECO:0007669"/>
    <property type="project" value="InterPro"/>
</dbReference>
<dbReference type="KEGG" id="bmeg:BG04_4177"/>
<dbReference type="EMBL" id="CP009920">
    <property type="protein sequence ID" value="AJI24663.1"/>
    <property type="molecule type" value="Genomic_DNA"/>
</dbReference>
<dbReference type="SUPFAM" id="SSF53474">
    <property type="entry name" value="alpha/beta-Hydrolases"/>
    <property type="match status" value="1"/>
</dbReference>
<keyword evidence="2" id="KW-0378">Hydrolase</keyword>
<gene>
    <name evidence="3" type="ORF">BG04_4177</name>
</gene>